<dbReference type="AlphaFoldDB" id="A0A0E9TUC7"/>
<organism evidence="1">
    <name type="scientific">Anguilla anguilla</name>
    <name type="common">European freshwater eel</name>
    <name type="synonym">Muraena anguilla</name>
    <dbReference type="NCBI Taxonomy" id="7936"/>
    <lineage>
        <taxon>Eukaryota</taxon>
        <taxon>Metazoa</taxon>
        <taxon>Chordata</taxon>
        <taxon>Craniata</taxon>
        <taxon>Vertebrata</taxon>
        <taxon>Euteleostomi</taxon>
        <taxon>Actinopterygii</taxon>
        <taxon>Neopterygii</taxon>
        <taxon>Teleostei</taxon>
        <taxon>Anguilliformes</taxon>
        <taxon>Anguillidae</taxon>
        <taxon>Anguilla</taxon>
    </lineage>
</organism>
<reference evidence="1" key="2">
    <citation type="journal article" date="2015" name="Fish Shellfish Immunol.">
        <title>Early steps in the European eel (Anguilla anguilla)-Vibrio vulnificus interaction in the gills: Role of the RtxA13 toxin.</title>
        <authorList>
            <person name="Callol A."/>
            <person name="Pajuelo D."/>
            <person name="Ebbesson L."/>
            <person name="Teles M."/>
            <person name="MacKenzie S."/>
            <person name="Amaro C."/>
        </authorList>
    </citation>
    <scope>NUCLEOTIDE SEQUENCE</scope>
</reference>
<protein>
    <submittedName>
        <fullName evidence="1">Uncharacterized protein</fullName>
    </submittedName>
</protein>
<reference evidence="1" key="1">
    <citation type="submission" date="2014-11" db="EMBL/GenBank/DDBJ databases">
        <authorList>
            <person name="Amaro Gonzalez C."/>
        </authorList>
    </citation>
    <scope>NUCLEOTIDE SEQUENCE</scope>
</reference>
<sequence>MRSPVELCAQILGRLALSYSVF</sequence>
<accession>A0A0E9TUC7</accession>
<evidence type="ECO:0000313" key="1">
    <source>
        <dbReference type="EMBL" id="JAH56515.1"/>
    </source>
</evidence>
<name>A0A0E9TUC7_ANGAN</name>
<proteinExistence type="predicted"/>
<dbReference type="EMBL" id="GBXM01052062">
    <property type="protein sequence ID" value="JAH56515.1"/>
    <property type="molecule type" value="Transcribed_RNA"/>
</dbReference>